<proteinExistence type="predicted"/>
<evidence type="ECO:0000256" key="1">
    <source>
        <dbReference type="SAM" id="MobiDB-lite"/>
    </source>
</evidence>
<evidence type="ECO:0000313" key="2">
    <source>
        <dbReference type="EMBL" id="CAH0392101.1"/>
    </source>
</evidence>
<dbReference type="AlphaFoldDB" id="A0A9P0ADG5"/>
<sequence>MSPKKDKKSHEKESSPADANDRSLKVDESVESGPKDAEAGKDGANSPKLNADPSDEDGVDGSKSSGSSHKPSNSQHVSTSSVPAASELKPGKGAPLPPEHNNVDEHRELVGDVVKKTVTMTPIITLSDLVDMMSISLHTNRPLKIDLSIDVREACSYGEVLSTAKLELPKELIRANPHVFFAYNETHDWVVMQQKVAHATTPFSDYHSWLKRWRHTVEKLTKDAYTVYRIDERVDMMADRIVPYDYVGFDSSIMKVQNGVFNDDLKALAKLCIPRSVPNVDREFIRIAIPRPMLSTVEALQKFVCSPVQD</sequence>
<dbReference type="Proteomes" id="UP001152759">
    <property type="component" value="Chromosome 6"/>
</dbReference>
<dbReference type="EMBL" id="OU963867">
    <property type="protein sequence ID" value="CAH0392101.1"/>
    <property type="molecule type" value="Genomic_DNA"/>
</dbReference>
<gene>
    <name evidence="2" type="ORF">BEMITA_LOCUS10657</name>
</gene>
<name>A0A9P0ADG5_BEMTA</name>
<feature type="region of interest" description="Disordered" evidence="1">
    <location>
        <begin position="1"/>
        <end position="103"/>
    </location>
</feature>
<accession>A0A9P0ADG5</accession>
<organism evidence="2 3">
    <name type="scientific">Bemisia tabaci</name>
    <name type="common">Sweetpotato whitefly</name>
    <name type="synonym">Aleurodes tabaci</name>
    <dbReference type="NCBI Taxonomy" id="7038"/>
    <lineage>
        <taxon>Eukaryota</taxon>
        <taxon>Metazoa</taxon>
        <taxon>Ecdysozoa</taxon>
        <taxon>Arthropoda</taxon>
        <taxon>Hexapoda</taxon>
        <taxon>Insecta</taxon>
        <taxon>Pterygota</taxon>
        <taxon>Neoptera</taxon>
        <taxon>Paraneoptera</taxon>
        <taxon>Hemiptera</taxon>
        <taxon>Sternorrhyncha</taxon>
        <taxon>Aleyrodoidea</taxon>
        <taxon>Aleyrodidae</taxon>
        <taxon>Aleyrodinae</taxon>
        <taxon>Bemisia</taxon>
    </lineage>
</organism>
<reference evidence="2" key="1">
    <citation type="submission" date="2021-12" db="EMBL/GenBank/DDBJ databases">
        <authorList>
            <person name="King R."/>
        </authorList>
    </citation>
    <scope>NUCLEOTIDE SEQUENCE</scope>
</reference>
<feature type="compositionally biased region" description="Low complexity" evidence="1">
    <location>
        <begin position="61"/>
        <end position="74"/>
    </location>
</feature>
<evidence type="ECO:0000313" key="3">
    <source>
        <dbReference type="Proteomes" id="UP001152759"/>
    </source>
</evidence>
<protein>
    <submittedName>
        <fullName evidence="2">Uncharacterized protein</fullName>
    </submittedName>
</protein>
<feature type="compositionally biased region" description="Basic and acidic residues" evidence="1">
    <location>
        <begin position="8"/>
        <end position="41"/>
    </location>
</feature>
<keyword evidence="3" id="KW-1185">Reference proteome</keyword>